<dbReference type="Pfam" id="PF01636">
    <property type="entry name" value="APH"/>
    <property type="match status" value="1"/>
</dbReference>
<evidence type="ECO:0000256" key="2">
    <source>
        <dbReference type="ARBA" id="ARBA00022679"/>
    </source>
</evidence>
<evidence type="ECO:0000256" key="1">
    <source>
        <dbReference type="ARBA" id="ARBA00006219"/>
    </source>
</evidence>
<keyword evidence="6 7" id="KW-0046">Antibiotic resistance</keyword>
<keyword evidence="5 7" id="KW-0067">ATP-binding</keyword>
<sequence length="261" mass="30472">MQLTDIPSEMRELIGSVKQITIPRQGHTSSVAILHTSSHSYVIKKTEHELYNEWLADEYRALKHLEETSLPVPRAHSFFADQNARWLLMDYMEGVTLRQFLIDNLDQKQRDKAIASFGRCLKQLHECSCPMDWQHKHREHTWLDTMISKAEYNLANFAVDGTAELLTYLKENRPGWVEPTLIHGDFTMDNVLVRDGQITGVIDWAGAAYGDPRYDVALAIRPKVSAFEEERDKDVFYDAYGKRRLTDEEYRYFEQGIYNFF</sequence>
<dbReference type="InterPro" id="IPR024165">
    <property type="entry name" value="Kan/Strep_kinase"/>
</dbReference>
<evidence type="ECO:0000313" key="11">
    <source>
        <dbReference type="EMBL" id="PZT52434.1"/>
    </source>
</evidence>
<name>A0A2W6N937_9BACL</name>
<comment type="caution">
    <text evidence="11">The sequence shown here is derived from an EMBL/GenBank/DDBJ whole genome shotgun (WGS) entry which is preliminary data.</text>
</comment>
<accession>A0A2W6N937</accession>
<feature type="domain" description="Aminoglycoside phosphotransferase" evidence="10">
    <location>
        <begin position="23"/>
        <end position="243"/>
    </location>
</feature>
<evidence type="ECO:0000256" key="6">
    <source>
        <dbReference type="ARBA" id="ARBA00023251"/>
    </source>
</evidence>
<keyword evidence="9" id="KW-0479">Metal-binding</keyword>
<comment type="similarity">
    <text evidence="1 7">Belongs to the aminoglycoside phosphotransferase family.</text>
</comment>
<gene>
    <name evidence="11" type="ORF">DN757_27300</name>
</gene>
<evidence type="ECO:0000313" key="12">
    <source>
        <dbReference type="Proteomes" id="UP000249204"/>
    </source>
</evidence>
<dbReference type="InterPro" id="IPR008266">
    <property type="entry name" value="Tyr_kinase_AS"/>
</dbReference>
<evidence type="ECO:0000256" key="4">
    <source>
        <dbReference type="ARBA" id="ARBA00022777"/>
    </source>
</evidence>
<dbReference type="InterPro" id="IPR051678">
    <property type="entry name" value="AGP_Transferase"/>
</dbReference>
<dbReference type="GO" id="GO:0046872">
    <property type="term" value="F:metal ion binding"/>
    <property type="evidence" value="ECO:0007669"/>
    <property type="project" value="UniProtKB-KW"/>
</dbReference>
<reference evidence="11 12" key="1">
    <citation type="submission" date="2018-06" db="EMBL/GenBank/DDBJ databases">
        <title>Isolation of heavy metals resistant Paenibacillus silvae NC2 from Gold-Copper mine in ZiJin, China.</title>
        <authorList>
            <person name="Xu J."/>
            <person name="Mazhar H.S."/>
            <person name="Rensing C."/>
        </authorList>
    </citation>
    <scope>NUCLEOTIDE SEQUENCE [LARGE SCALE GENOMIC DNA]</scope>
    <source>
        <strain evidence="11 12">NC2</strain>
    </source>
</reference>
<feature type="binding site" evidence="9">
    <location>
        <position position="190"/>
    </location>
    <ligand>
        <name>Mg(2+)</name>
        <dbReference type="ChEBI" id="CHEBI:18420"/>
    </ligand>
</feature>
<dbReference type="GO" id="GO:0005524">
    <property type="term" value="F:ATP binding"/>
    <property type="evidence" value="ECO:0007669"/>
    <property type="project" value="UniProtKB-KW"/>
</dbReference>
<keyword evidence="4 7" id="KW-0418">Kinase</keyword>
<feature type="binding site" evidence="9">
    <location>
        <position position="203"/>
    </location>
    <ligand>
        <name>Mg(2+)</name>
        <dbReference type="ChEBI" id="CHEBI:18420"/>
    </ligand>
</feature>
<protein>
    <submittedName>
        <fullName evidence="11">Aminoglycoside phosphotransferase family protein</fullName>
    </submittedName>
</protein>
<evidence type="ECO:0000256" key="8">
    <source>
        <dbReference type="PIRSR" id="PIRSR000706-1"/>
    </source>
</evidence>
<dbReference type="PANTHER" id="PTHR21310">
    <property type="entry name" value="AMINOGLYCOSIDE PHOSPHOTRANSFERASE-RELATED-RELATED"/>
    <property type="match status" value="1"/>
</dbReference>
<proteinExistence type="inferred from homology"/>
<dbReference type="GO" id="GO:0046677">
    <property type="term" value="P:response to antibiotic"/>
    <property type="evidence" value="ECO:0007669"/>
    <property type="project" value="UniProtKB-KW"/>
</dbReference>
<dbReference type="Gene3D" id="3.90.1200.10">
    <property type="match status" value="1"/>
</dbReference>
<keyword evidence="3 7" id="KW-0547">Nucleotide-binding</keyword>
<evidence type="ECO:0000259" key="10">
    <source>
        <dbReference type="Pfam" id="PF01636"/>
    </source>
</evidence>
<evidence type="ECO:0000256" key="5">
    <source>
        <dbReference type="ARBA" id="ARBA00022840"/>
    </source>
</evidence>
<keyword evidence="2 7" id="KW-0808">Transferase</keyword>
<dbReference type="EMBL" id="QKWW01000098">
    <property type="protein sequence ID" value="PZT52434.1"/>
    <property type="molecule type" value="Genomic_DNA"/>
</dbReference>
<dbReference type="PROSITE" id="PS00109">
    <property type="entry name" value="PROTEIN_KINASE_TYR"/>
    <property type="match status" value="1"/>
</dbReference>
<dbReference type="InterPro" id="IPR011009">
    <property type="entry name" value="Kinase-like_dom_sf"/>
</dbReference>
<dbReference type="Gene3D" id="3.30.200.20">
    <property type="entry name" value="Phosphorylase Kinase, domain 1"/>
    <property type="match status" value="1"/>
</dbReference>
<dbReference type="GO" id="GO:0004672">
    <property type="term" value="F:protein kinase activity"/>
    <property type="evidence" value="ECO:0007669"/>
    <property type="project" value="InterPro"/>
</dbReference>
<dbReference type="PIRSF" id="PIRSF000706">
    <property type="entry name" value="Kanamycin_kin"/>
    <property type="match status" value="1"/>
</dbReference>
<dbReference type="AlphaFoldDB" id="A0A2W6N937"/>
<evidence type="ECO:0000256" key="7">
    <source>
        <dbReference type="PIRNR" id="PIRNR000706"/>
    </source>
</evidence>
<feature type="active site" description="Proton acceptor" evidence="8">
    <location>
        <position position="185"/>
    </location>
</feature>
<dbReference type="SUPFAM" id="SSF56112">
    <property type="entry name" value="Protein kinase-like (PK-like)"/>
    <property type="match status" value="1"/>
</dbReference>
<evidence type="ECO:0000256" key="3">
    <source>
        <dbReference type="ARBA" id="ARBA00022741"/>
    </source>
</evidence>
<dbReference type="Proteomes" id="UP000249204">
    <property type="component" value="Unassembled WGS sequence"/>
</dbReference>
<dbReference type="RefSeq" id="WP_111273312.1">
    <property type="nucleotide sequence ID" value="NZ_QKWW01000098.1"/>
</dbReference>
<evidence type="ECO:0000256" key="9">
    <source>
        <dbReference type="PIRSR" id="PIRSR000706-2"/>
    </source>
</evidence>
<keyword evidence="9" id="KW-0460">Magnesium</keyword>
<organism evidence="11 12">
    <name type="scientific">Paenibacillus silvae</name>
    <dbReference type="NCBI Taxonomy" id="1325358"/>
    <lineage>
        <taxon>Bacteria</taxon>
        <taxon>Bacillati</taxon>
        <taxon>Bacillota</taxon>
        <taxon>Bacilli</taxon>
        <taxon>Bacillales</taxon>
        <taxon>Paenibacillaceae</taxon>
        <taxon>Paenibacillus</taxon>
    </lineage>
</organism>
<dbReference type="InterPro" id="IPR002575">
    <property type="entry name" value="Aminoglycoside_PTrfase"/>
</dbReference>